<dbReference type="EMBL" id="HE575324">
    <property type="protein sequence ID" value="CCC95654.1"/>
    <property type="molecule type" value="Genomic_DNA"/>
</dbReference>
<dbReference type="AlphaFoldDB" id="G0V1Y3"/>
<accession>G0V1Y3</accession>
<name>G0V1Y3_TRYCI</name>
<evidence type="ECO:0000256" key="1">
    <source>
        <dbReference type="SAM" id="Phobius"/>
    </source>
</evidence>
<proteinExistence type="predicted"/>
<reference evidence="2" key="1">
    <citation type="journal article" date="2012" name="Proc. Natl. Acad. Sci. U.S.A.">
        <title>Antigenic diversity is generated by distinct evolutionary mechanisms in African trypanosome species.</title>
        <authorList>
            <person name="Jackson A.P."/>
            <person name="Berry A."/>
            <person name="Aslett M."/>
            <person name="Allison H.C."/>
            <person name="Burton P."/>
            <person name="Vavrova-Anderson J."/>
            <person name="Brown R."/>
            <person name="Browne H."/>
            <person name="Corton N."/>
            <person name="Hauser H."/>
            <person name="Gamble J."/>
            <person name="Gilderthorp R."/>
            <person name="Marcello L."/>
            <person name="McQuillan J."/>
            <person name="Otto T.D."/>
            <person name="Quail M.A."/>
            <person name="Sanders M.J."/>
            <person name="van Tonder A."/>
            <person name="Ginger M.L."/>
            <person name="Field M.C."/>
            <person name="Barry J.D."/>
            <person name="Hertz-Fowler C."/>
            <person name="Berriman M."/>
        </authorList>
    </citation>
    <scope>NUCLEOTIDE SEQUENCE</scope>
    <source>
        <strain evidence="2">IL3000</strain>
    </source>
</reference>
<sequence length="275" mass="31731">MTSLCFSTSGTWGSTCLEAYARKRKMRNEEDERPITSVMVRPGQINRVRWEIITLFSLSLLPSPFNGGILASFRLCLNKKMREFSFEELRCTAKKKRKRMCAAFIIVGSKTQFGLHEYFPPSYSGAMRDACNKKRILRWVCFHVYLPFCAFPLICVHISTWRGYFVGFFLALPHTFPHLLIMTYAMEKCFNASNVFFHNEKIYKMLVHVLQENAKANGVGAVTQCWRQPFQLTSTSCHHSLLLFVPYAYSYPDKGLQKKIHKGPHSLLNTKGVSR</sequence>
<keyword evidence="1" id="KW-0472">Membrane</keyword>
<organism evidence="2">
    <name type="scientific">Trypanosoma congolense (strain IL3000)</name>
    <dbReference type="NCBI Taxonomy" id="1068625"/>
    <lineage>
        <taxon>Eukaryota</taxon>
        <taxon>Discoba</taxon>
        <taxon>Euglenozoa</taxon>
        <taxon>Kinetoplastea</taxon>
        <taxon>Metakinetoplastina</taxon>
        <taxon>Trypanosomatida</taxon>
        <taxon>Trypanosomatidae</taxon>
        <taxon>Trypanosoma</taxon>
        <taxon>Nannomonas</taxon>
    </lineage>
</organism>
<protein>
    <submittedName>
        <fullName evidence="2">Uncharacterized protein TCIL3000_11_11430</fullName>
    </submittedName>
</protein>
<feature type="transmembrane region" description="Helical" evidence="1">
    <location>
        <begin position="136"/>
        <end position="159"/>
    </location>
</feature>
<keyword evidence="1" id="KW-0812">Transmembrane</keyword>
<gene>
    <name evidence="2" type="ORF">TCIL3000_11_11430</name>
</gene>
<evidence type="ECO:0000313" key="2">
    <source>
        <dbReference type="EMBL" id="CCC95654.1"/>
    </source>
</evidence>
<feature type="transmembrane region" description="Helical" evidence="1">
    <location>
        <begin position="165"/>
        <end position="186"/>
    </location>
</feature>
<dbReference type="VEuPathDB" id="TriTrypDB:TcIL3000.11.11430"/>
<keyword evidence="1" id="KW-1133">Transmembrane helix</keyword>